<name>A0AAE8YVZ4_9CAUD</name>
<accession>A0AAE8YVZ4</accession>
<sequence length="137" mass="15447">MMIPFMFTVSISNIMKNRSGIMDLSKYIPDYKPTPVLTVKAPKGLTKETRRASYDDILLTLGERQKAVYQTLLASFPEGATAKELAVLMYESKMVGSPERNSTHPRLNELVEKGLVTIIGKKTCVYTDRRVAIYQVK</sequence>
<gene>
    <name evidence="1" type="ORF">NATE_188</name>
</gene>
<reference evidence="1" key="1">
    <citation type="submission" date="2021-10" db="EMBL/GenBank/DDBJ databases">
        <authorList>
            <person name="Lavering E.D."/>
            <person name="James R."/>
            <person name="Fairholm J.D."/>
            <person name="Ogilvie B.H."/>
            <person name="Thurgood T.L."/>
            <person name="Robison R.A."/>
            <person name="Grose J.H."/>
        </authorList>
    </citation>
    <scope>NUCLEOTIDE SEQUENCE</scope>
</reference>
<evidence type="ECO:0000313" key="1">
    <source>
        <dbReference type="EMBL" id="UGO51041.1"/>
    </source>
</evidence>
<organism evidence="1 2">
    <name type="scientific">Bacillus phage vB_BanS_Nate</name>
    <dbReference type="NCBI Taxonomy" id="2894788"/>
    <lineage>
        <taxon>Viruses</taxon>
        <taxon>Duplodnaviria</taxon>
        <taxon>Heunggongvirae</taxon>
        <taxon>Uroviricota</taxon>
        <taxon>Caudoviricetes</taxon>
        <taxon>Joanripponvirinae</taxon>
        <taxon>Natevirus</taxon>
        <taxon>Natevirus nate</taxon>
    </lineage>
</organism>
<protein>
    <submittedName>
        <fullName evidence="1">Zinc uptake regulation protein</fullName>
    </submittedName>
</protein>
<keyword evidence="2" id="KW-1185">Reference proteome</keyword>
<dbReference type="Proteomes" id="UP000827544">
    <property type="component" value="Segment"/>
</dbReference>
<dbReference type="EMBL" id="OK499992">
    <property type="protein sequence ID" value="UGO51041.1"/>
    <property type="molecule type" value="Genomic_DNA"/>
</dbReference>
<proteinExistence type="predicted"/>
<evidence type="ECO:0000313" key="2">
    <source>
        <dbReference type="Proteomes" id="UP000827544"/>
    </source>
</evidence>